<dbReference type="EMBL" id="BSTJ01000001">
    <property type="protein sequence ID" value="GLY72237.1"/>
    <property type="molecule type" value="Genomic_DNA"/>
</dbReference>
<sequence>MVPHLVPGVRRPRRARDGTPPRPDRAQRDTWAESLVRQLTVLDGAGVDGAVIRPFAGSGDARHYAG</sequence>
<evidence type="ECO:0000313" key="3">
    <source>
        <dbReference type="Proteomes" id="UP001165135"/>
    </source>
</evidence>
<feature type="compositionally biased region" description="Basic and acidic residues" evidence="1">
    <location>
        <begin position="15"/>
        <end position="31"/>
    </location>
</feature>
<evidence type="ECO:0000256" key="1">
    <source>
        <dbReference type="SAM" id="MobiDB-lite"/>
    </source>
</evidence>
<organism evidence="2 3">
    <name type="scientific">Actinoallomurus iriomotensis</name>
    <dbReference type="NCBI Taxonomy" id="478107"/>
    <lineage>
        <taxon>Bacteria</taxon>
        <taxon>Bacillati</taxon>
        <taxon>Actinomycetota</taxon>
        <taxon>Actinomycetes</taxon>
        <taxon>Streptosporangiales</taxon>
        <taxon>Thermomonosporaceae</taxon>
        <taxon>Actinoallomurus</taxon>
    </lineage>
</organism>
<gene>
    <name evidence="2" type="ORF">Airi01_005040</name>
</gene>
<accession>A0A9W6RDU1</accession>
<dbReference type="AlphaFoldDB" id="A0A9W6RDU1"/>
<reference evidence="2" key="1">
    <citation type="submission" date="2023-03" db="EMBL/GenBank/DDBJ databases">
        <title>Actinoallomurus iriomotensis NBRC 103681.</title>
        <authorList>
            <person name="Ichikawa N."/>
            <person name="Sato H."/>
            <person name="Tonouchi N."/>
        </authorList>
    </citation>
    <scope>NUCLEOTIDE SEQUENCE</scope>
    <source>
        <strain evidence="2">NBRC 103681</strain>
    </source>
</reference>
<comment type="caution">
    <text evidence="2">The sequence shown here is derived from an EMBL/GenBank/DDBJ whole genome shotgun (WGS) entry which is preliminary data.</text>
</comment>
<feature type="region of interest" description="Disordered" evidence="1">
    <location>
        <begin position="1"/>
        <end position="31"/>
    </location>
</feature>
<evidence type="ECO:0000313" key="2">
    <source>
        <dbReference type="EMBL" id="GLY72237.1"/>
    </source>
</evidence>
<proteinExistence type="predicted"/>
<protein>
    <submittedName>
        <fullName evidence="2">Uncharacterized protein</fullName>
    </submittedName>
</protein>
<name>A0A9W6RDU1_9ACTN</name>
<dbReference type="Proteomes" id="UP001165135">
    <property type="component" value="Unassembled WGS sequence"/>
</dbReference>